<keyword evidence="8" id="KW-1133">Transmembrane helix</keyword>
<dbReference type="CDD" id="cd11065">
    <property type="entry name" value="CYP64-like"/>
    <property type="match status" value="1"/>
</dbReference>
<keyword evidence="6" id="KW-0812">Transmembrane</keyword>
<gene>
    <name evidence="15" type="ORF">C8Q71DRAFT_873102</name>
</gene>
<evidence type="ECO:0000256" key="9">
    <source>
        <dbReference type="ARBA" id="ARBA00023002"/>
    </source>
</evidence>
<comment type="caution">
    <text evidence="15">The sequence shown here is derived from an EMBL/GenBank/DDBJ whole genome shotgun (WGS) entry which is preliminary data.</text>
</comment>
<dbReference type="PANTHER" id="PTHR46300:SF7">
    <property type="entry name" value="P450, PUTATIVE (EUROFUNG)-RELATED"/>
    <property type="match status" value="1"/>
</dbReference>
<keyword evidence="7 13" id="KW-0479">Metal-binding</keyword>
<keyword evidence="12" id="KW-0472">Membrane</keyword>
<evidence type="ECO:0000256" key="4">
    <source>
        <dbReference type="ARBA" id="ARBA00010617"/>
    </source>
</evidence>
<dbReference type="InterPro" id="IPR017972">
    <property type="entry name" value="Cyt_P450_CS"/>
</dbReference>
<reference evidence="15 16" key="1">
    <citation type="journal article" date="2021" name="Environ. Microbiol.">
        <title>Gene family expansions and transcriptome signatures uncover fungal adaptations to wood decay.</title>
        <authorList>
            <person name="Hage H."/>
            <person name="Miyauchi S."/>
            <person name="Viragh M."/>
            <person name="Drula E."/>
            <person name="Min B."/>
            <person name="Chaduli D."/>
            <person name="Navarro D."/>
            <person name="Favel A."/>
            <person name="Norest M."/>
            <person name="Lesage-Meessen L."/>
            <person name="Balint B."/>
            <person name="Merenyi Z."/>
            <person name="de Eugenio L."/>
            <person name="Morin E."/>
            <person name="Martinez A.T."/>
            <person name="Baldrian P."/>
            <person name="Stursova M."/>
            <person name="Martinez M.J."/>
            <person name="Novotny C."/>
            <person name="Magnuson J.K."/>
            <person name="Spatafora J.W."/>
            <person name="Maurice S."/>
            <person name="Pangilinan J."/>
            <person name="Andreopoulos W."/>
            <person name="LaButti K."/>
            <person name="Hundley H."/>
            <person name="Na H."/>
            <person name="Kuo A."/>
            <person name="Barry K."/>
            <person name="Lipzen A."/>
            <person name="Henrissat B."/>
            <person name="Riley R."/>
            <person name="Ahrendt S."/>
            <person name="Nagy L.G."/>
            <person name="Grigoriev I.V."/>
            <person name="Martin F."/>
            <person name="Rosso M.N."/>
        </authorList>
    </citation>
    <scope>NUCLEOTIDE SEQUENCE [LARGE SCALE GENOMIC DNA]</scope>
    <source>
        <strain evidence="15 16">CIRM-BRFM 1785</strain>
    </source>
</reference>
<evidence type="ECO:0000256" key="6">
    <source>
        <dbReference type="ARBA" id="ARBA00022692"/>
    </source>
</evidence>
<comment type="cofactor">
    <cofactor evidence="1">
        <name>heme</name>
        <dbReference type="ChEBI" id="CHEBI:30413"/>
    </cofactor>
</comment>
<proteinExistence type="inferred from homology"/>
<feature type="signal peptide" evidence="14">
    <location>
        <begin position="1"/>
        <end position="22"/>
    </location>
</feature>
<dbReference type="SUPFAM" id="SSF48264">
    <property type="entry name" value="Cytochrome P450"/>
    <property type="match status" value="1"/>
</dbReference>
<keyword evidence="16" id="KW-1185">Reference proteome</keyword>
<evidence type="ECO:0000256" key="5">
    <source>
        <dbReference type="ARBA" id="ARBA00022617"/>
    </source>
</evidence>
<evidence type="ECO:0000256" key="8">
    <source>
        <dbReference type="ARBA" id="ARBA00022989"/>
    </source>
</evidence>
<evidence type="ECO:0000256" key="2">
    <source>
        <dbReference type="ARBA" id="ARBA00004167"/>
    </source>
</evidence>
<protein>
    <submittedName>
        <fullName evidence="15">Cytochrome P450</fullName>
    </submittedName>
</protein>
<feature type="chain" id="PRO_5047087973" evidence="14">
    <location>
        <begin position="23"/>
        <end position="529"/>
    </location>
</feature>
<evidence type="ECO:0000256" key="7">
    <source>
        <dbReference type="ARBA" id="ARBA00022723"/>
    </source>
</evidence>
<comment type="pathway">
    <text evidence="3">Secondary metabolite biosynthesis.</text>
</comment>
<dbReference type="Gene3D" id="1.10.630.10">
    <property type="entry name" value="Cytochrome P450"/>
    <property type="match status" value="1"/>
</dbReference>
<evidence type="ECO:0000313" key="15">
    <source>
        <dbReference type="EMBL" id="KAH9834643.1"/>
    </source>
</evidence>
<keyword evidence="11 13" id="KW-0503">Monooxygenase</keyword>
<evidence type="ECO:0000256" key="14">
    <source>
        <dbReference type="SAM" id="SignalP"/>
    </source>
</evidence>
<evidence type="ECO:0000256" key="11">
    <source>
        <dbReference type="ARBA" id="ARBA00023033"/>
    </source>
</evidence>
<dbReference type="PANTHER" id="PTHR46300">
    <property type="entry name" value="P450, PUTATIVE (EUROFUNG)-RELATED-RELATED"/>
    <property type="match status" value="1"/>
</dbReference>
<dbReference type="InterPro" id="IPR002401">
    <property type="entry name" value="Cyt_P450_E_grp-I"/>
</dbReference>
<dbReference type="Proteomes" id="UP000814176">
    <property type="component" value="Unassembled WGS sequence"/>
</dbReference>
<organism evidence="15 16">
    <name type="scientific">Rhodofomes roseus</name>
    <dbReference type="NCBI Taxonomy" id="34475"/>
    <lineage>
        <taxon>Eukaryota</taxon>
        <taxon>Fungi</taxon>
        <taxon>Dikarya</taxon>
        <taxon>Basidiomycota</taxon>
        <taxon>Agaricomycotina</taxon>
        <taxon>Agaricomycetes</taxon>
        <taxon>Polyporales</taxon>
        <taxon>Rhodofomes</taxon>
    </lineage>
</organism>
<dbReference type="RefSeq" id="XP_047777174.1">
    <property type="nucleotide sequence ID" value="XM_047928353.1"/>
</dbReference>
<sequence length="529" mass="59169">MLDSSTILTLVVVVLVVHYVLADRYPRPQNLPPGPRPLPILGNAHQMPLEYAEETFAKWSSQYGDVVFVKVFHRPVLILNSARAVRELMEKRSMKYSGRPPSVLLSELSGWGDVLGVMQMGERLRKQRRWLHSVLFAEGALDKFRAVQRTEVNVLLVSLLRKPDDYAAHLHRLTASLMMESIYGHTVASDEDEYLHYAEAALKGTTEVASPGAAIVDILPFLRHIPSWMPGAGFKREAAEVKVSIEEAHVRPYEMVERAMAAGDDKPSLVRNLIDECAGRGNLAEERRDIMSAGAVSYIAGVDTTKTVLLNFILCAVLFPEAYSKAQEEMGRVVGTARLPDLNDRDTLPYLESFLLEVYRWHCPVPLGVPHAASEDDEFRGWYIPKGCMVIPNLWLLTLDEELYPEPESFRPERFLGLSAEDAERLDPRNIVFGHGRRICPGRRFADVSIWLAVANIVAAFDVRKAQDADGKDITPPLAFVPGSVSHPRPFKCSIAARNVAMELLADLNPCAVYGARPYQLPFFDEVLT</sequence>
<evidence type="ECO:0000256" key="1">
    <source>
        <dbReference type="ARBA" id="ARBA00001971"/>
    </source>
</evidence>
<dbReference type="PRINTS" id="PR00463">
    <property type="entry name" value="EP450I"/>
</dbReference>
<name>A0ABQ8KB85_9APHY</name>
<evidence type="ECO:0000256" key="10">
    <source>
        <dbReference type="ARBA" id="ARBA00023004"/>
    </source>
</evidence>
<evidence type="ECO:0000313" key="16">
    <source>
        <dbReference type="Proteomes" id="UP000814176"/>
    </source>
</evidence>
<comment type="subcellular location">
    <subcellularLocation>
        <location evidence="2">Membrane</location>
        <topology evidence="2">Single-pass membrane protein</topology>
    </subcellularLocation>
</comment>
<dbReference type="Pfam" id="PF00067">
    <property type="entry name" value="p450"/>
    <property type="match status" value="1"/>
</dbReference>
<dbReference type="EMBL" id="JADCUA010000015">
    <property type="protein sequence ID" value="KAH9834643.1"/>
    <property type="molecule type" value="Genomic_DNA"/>
</dbReference>
<dbReference type="GeneID" id="72009085"/>
<comment type="similarity">
    <text evidence="4 13">Belongs to the cytochrome P450 family.</text>
</comment>
<keyword evidence="14" id="KW-0732">Signal</keyword>
<dbReference type="PROSITE" id="PS00086">
    <property type="entry name" value="CYTOCHROME_P450"/>
    <property type="match status" value="1"/>
</dbReference>
<dbReference type="InterPro" id="IPR050364">
    <property type="entry name" value="Cytochrome_P450_fung"/>
</dbReference>
<dbReference type="InterPro" id="IPR036396">
    <property type="entry name" value="Cyt_P450_sf"/>
</dbReference>
<evidence type="ECO:0000256" key="12">
    <source>
        <dbReference type="ARBA" id="ARBA00023136"/>
    </source>
</evidence>
<dbReference type="InterPro" id="IPR001128">
    <property type="entry name" value="Cyt_P450"/>
</dbReference>
<evidence type="ECO:0000256" key="3">
    <source>
        <dbReference type="ARBA" id="ARBA00005179"/>
    </source>
</evidence>
<accession>A0ABQ8KB85</accession>
<keyword evidence="5 13" id="KW-0349">Heme</keyword>
<keyword evidence="9 13" id="KW-0560">Oxidoreductase</keyword>
<keyword evidence="10 13" id="KW-0408">Iron</keyword>
<evidence type="ECO:0000256" key="13">
    <source>
        <dbReference type="RuleBase" id="RU000461"/>
    </source>
</evidence>